<evidence type="ECO:0000313" key="3">
    <source>
        <dbReference type="EMBL" id="CCH51294.1"/>
    </source>
</evidence>
<feature type="chain" id="PRO_5003658260" evidence="1">
    <location>
        <begin position="17"/>
        <end position="390"/>
    </location>
</feature>
<dbReference type="InterPro" id="IPR050491">
    <property type="entry name" value="AmpC-like"/>
</dbReference>
<keyword evidence="3" id="KW-0645">Protease</keyword>
<comment type="caution">
    <text evidence="3">The sequence shown here is derived from an EMBL/GenBank/DDBJ whole genome shotgun (WGS) entry which is preliminary data.</text>
</comment>
<dbReference type="PANTHER" id="PTHR46825:SF7">
    <property type="entry name" value="D-ALANYL-D-ALANINE CARBOXYPEPTIDASE"/>
    <property type="match status" value="1"/>
</dbReference>
<dbReference type="InterPro" id="IPR012338">
    <property type="entry name" value="Beta-lactam/transpept-like"/>
</dbReference>
<keyword evidence="1" id="KW-0732">Signal</keyword>
<dbReference type="InterPro" id="IPR001466">
    <property type="entry name" value="Beta-lactam-related"/>
</dbReference>
<dbReference type="EC" id="3.4.16.4" evidence="3"/>
<proteinExistence type="predicted"/>
<dbReference type="RefSeq" id="WP_009279882.1">
    <property type="nucleotide sequence ID" value="NZ_CAIT01000004.1"/>
</dbReference>
<dbReference type="OrthoDB" id="9793489at2"/>
<evidence type="ECO:0000256" key="1">
    <source>
        <dbReference type="SAM" id="SignalP"/>
    </source>
</evidence>
<evidence type="ECO:0000313" key="4">
    <source>
        <dbReference type="Proteomes" id="UP000009309"/>
    </source>
</evidence>
<feature type="signal peptide" evidence="1">
    <location>
        <begin position="1"/>
        <end position="16"/>
    </location>
</feature>
<dbReference type="Proteomes" id="UP000009309">
    <property type="component" value="Unassembled WGS sequence"/>
</dbReference>
<organism evidence="3 4">
    <name type="scientific">Fibrisoma limi BUZ 3</name>
    <dbReference type="NCBI Taxonomy" id="1185876"/>
    <lineage>
        <taxon>Bacteria</taxon>
        <taxon>Pseudomonadati</taxon>
        <taxon>Bacteroidota</taxon>
        <taxon>Cytophagia</taxon>
        <taxon>Cytophagales</taxon>
        <taxon>Spirosomataceae</taxon>
        <taxon>Fibrisoma</taxon>
    </lineage>
</organism>
<sequence>MKSLLLLGALLAFALACDPIDQNVATATCQEATPLNTNYSKGQPVQQLLDRYTKEGIPGVAVAVYSAQEGYWAGASGYANIETKTPMQVCHLQYGQSVAKTYTAAAILKLVEGGTIELNAPISRYLSPGVRANITDADRITVRMLLNHTSGIADYTDDASFVASLLQNPLKPFTREELLSYVEKKPLLFKPGSYSRYSNTNYLLLALIADQVHGDHARLIQQSILEPLGLHQTFYHNSATYLNQPNLVDSYFDRFGDGKLENITQMQRVNVGSMQGDDGIIGSPTDYVKFLRGLNEGKVVSAQSLTEMTSWINDKDDQPAYGMGLEYVNYSGQVGYGHGGAGIGAGCGLYYFPAKQLYVFIGINLGVLTSGPYVEKAGKLSDELVELLLK</sequence>
<dbReference type="Pfam" id="PF00144">
    <property type="entry name" value="Beta-lactamase"/>
    <property type="match status" value="1"/>
</dbReference>
<keyword evidence="4" id="KW-1185">Reference proteome</keyword>
<dbReference type="EMBL" id="CAIT01000004">
    <property type="protein sequence ID" value="CCH51294.1"/>
    <property type="molecule type" value="Genomic_DNA"/>
</dbReference>
<reference evidence="3 4" key="1">
    <citation type="journal article" date="2012" name="J. Bacteriol.">
        <title>Genome Sequence of the Filamentous Bacterium Fibrisoma limi BUZ 3T.</title>
        <authorList>
            <person name="Filippini M."/>
            <person name="Qi W."/>
            <person name="Jaenicke S."/>
            <person name="Goesmann A."/>
            <person name="Smits T.H."/>
            <person name="Bagheri H.C."/>
        </authorList>
    </citation>
    <scope>NUCLEOTIDE SEQUENCE [LARGE SCALE GENOMIC DNA]</scope>
    <source>
        <strain evidence="4">BUZ 3T</strain>
    </source>
</reference>
<dbReference type="GO" id="GO:0009002">
    <property type="term" value="F:serine-type D-Ala-D-Ala carboxypeptidase activity"/>
    <property type="evidence" value="ECO:0007669"/>
    <property type="project" value="UniProtKB-EC"/>
</dbReference>
<dbReference type="STRING" id="1185876.BN8_00211"/>
<dbReference type="Gene3D" id="3.40.710.10">
    <property type="entry name" value="DD-peptidase/beta-lactamase superfamily"/>
    <property type="match status" value="1"/>
</dbReference>
<dbReference type="PANTHER" id="PTHR46825">
    <property type="entry name" value="D-ALANYL-D-ALANINE-CARBOXYPEPTIDASE/ENDOPEPTIDASE AMPH"/>
    <property type="match status" value="1"/>
</dbReference>
<keyword evidence="3" id="KW-0121">Carboxypeptidase</keyword>
<dbReference type="SUPFAM" id="SSF56601">
    <property type="entry name" value="beta-lactamase/transpeptidase-like"/>
    <property type="match status" value="1"/>
</dbReference>
<dbReference type="eggNOG" id="COG1680">
    <property type="taxonomic scope" value="Bacteria"/>
</dbReference>
<name>I2GBM0_9BACT</name>
<gene>
    <name evidence="3" type="primary">adp1</name>
    <name evidence="3" type="ORF">BN8_00211</name>
</gene>
<accession>I2GBM0</accession>
<protein>
    <submittedName>
        <fullName evidence="3">Alkaline D-peptidase</fullName>
        <ecNumber evidence="3">3.4.16.4</ecNumber>
    </submittedName>
</protein>
<evidence type="ECO:0000259" key="2">
    <source>
        <dbReference type="Pfam" id="PF00144"/>
    </source>
</evidence>
<feature type="domain" description="Beta-lactamase-related" evidence="2">
    <location>
        <begin position="46"/>
        <end position="364"/>
    </location>
</feature>
<dbReference type="AlphaFoldDB" id="I2GBM0"/>
<dbReference type="PROSITE" id="PS51257">
    <property type="entry name" value="PROKAR_LIPOPROTEIN"/>
    <property type="match status" value="1"/>
</dbReference>
<keyword evidence="3" id="KW-0378">Hydrolase</keyword>